<dbReference type="GO" id="GO:0004065">
    <property type="term" value="F:arylsulfatase activity"/>
    <property type="evidence" value="ECO:0007669"/>
    <property type="project" value="TreeGrafter"/>
</dbReference>
<dbReference type="InterPro" id="IPR017850">
    <property type="entry name" value="Alkaline_phosphatase_core_sf"/>
</dbReference>
<name>A0A7D5QF62_9EURY</name>
<dbReference type="PANTHER" id="PTHR42693">
    <property type="entry name" value="ARYLSULFATASE FAMILY MEMBER"/>
    <property type="match status" value="1"/>
</dbReference>
<accession>A0A7D5QF62</accession>
<dbReference type="KEGG" id="halu:HUG12_01120"/>
<gene>
    <name evidence="5" type="ORF">HUG12_01120</name>
</gene>
<feature type="domain" description="Sulfatase N-terminal" evidence="4">
    <location>
        <begin position="5"/>
        <end position="369"/>
    </location>
</feature>
<dbReference type="CDD" id="cd16148">
    <property type="entry name" value="sulfatase_like"/>
    <property type="match status" value="1"/>
</dbReference>
<reference evidence="5 6" key="1">
    <citation type="submission" date="2020-06" db="EMBL/GenBank/DDBJ databases">
        <title>NJ-3-1, isolated from saline soil.</title>
        <authorList>
            <person name="Cui H.L."/>
            <person name="Shi X."/>
        </authorList>
    </citation>
    <scope>NUCLEOTIDE SEQUENCE [LARGE SCALE GENOMIC DNA]</scope>
    <source>
        <strain evidence="5 6">NJ-3-1</strain>
    </source>
</reference>
<keyword evidence="6" id="KW-1185">Reference proteome</keyword>
<proteinExistence type="inferred from homology"/>
<dbReference type="InterPro" id="IPR050738">
    <property type="entry name" value="Sulfatase"/>
</dbReference>
<evidence type="ECO:0000256" key="2">
    <source>
        <dbReference type="ARBA" id="ARBA00022801"/>
    </source>
</evidence>
<feature type="region of interest" description="Disordered" evidence="3">
    <location>
        <begin position="464"/>
        <end position="494"/>
    </location>
</feature>
<evidence type="ECO:0000256" key="3">
    <source>
        <dbReference type="SAM" id="MobiDB-lite"/>
    </source>
</evidence>
<sequence length="494" mass="54170">MAERPNVLLIVVDACRADHVAPYGERAETPAVASLAAEGTVYRRAISPAPWTLPSVTSLLTGRYPHEHGATSRGFATDAPTLVDDLSAAGYRCIHVSPTTWIGDWLPQGRGFDGVEEFTGPTHRRFDGGADVRDLSEGVARGPEWYATVVRRALASDSPLRSLGNAAAYKLSEATGDAWLDDVRASETAARTVDELLGELADGDAPFFAYVHLMDPHLPWYVPTEFESDVRPPGRDSREEERRYVDELVDDLWAVRVGERTLSADERGFLRARYADAVEYADRAVGRMLESLAGHGLGDDTLVAFTADHGEHLGERVGGRTMLDHQQSVRLPVLRVPLVVRLPGRFAATESDELVQPHYLAPTVRELAGLEGYPSRSLLVGDDERRSTALAEYDGVVASHPPAGYRTDECFRRRVAAVEGEWKLDVVGDHRRAARIDWEADETHEVDPEAVPDDVRESLEAALSAATDRDRPGAGGRREVPEGVGRRLADLGYR</sequence>
<dbReference type="AlphaFoldDB" id="A0A7D5QF62"/>
<dbReference type="Pfam" id="PF00884">
    <property type="entry name" value="Sulfatase"/>
    <property type="match status" value="1"/>
</dbReference>
<dbReference type="OrthoDB" id="3164at2157"/>
<dbReference type="PANTHER" id="PTHR42693:SF53">
    <property type="entry name" value="ENDO-4-O-SULFATASE"/>
    <property type="match status" value="1"/>
</dbReference>
<organism evidence="5 6">
    <name type="scientific">Halorarum salinum</name>
    <dbReference type="NCBI Taxonomy" id="2743089"/>
    <lineage>
        <taxon>Archaea</taxon>
        <taxon>Methanobacteriati</taxon>
        <taxon>Methanobacteriota</taxon>
        <taxon>Stenosarchaea group</taxon>
        <taxon>Halobacteria</taxon>
        <taxon>Halobacteriales</taxon>
        <taxon>Haloferacaceae</taxon>
        <taxon>Halorarum</taxon>
    </lineage>
</organism>
<comment type="similarity">
    <text evidence="1">Belongs to the sulfatase family.</text>
</comment>
<evidence type="ECO:0000313" key="5">
    <source>
        <dbReference type="EMBL" id="QLG60424.1"/>
    </source>
</evidence>
<dbReference type="GeneID" id="56036017"/>
<evidence type="ECO:0000256" key="1">
    <source>
        <dbReference type="ARBA" id="ARBA00008779"/>
    </source>
</evidence>
<dbReference type="RefSeq" id="WP_179267010.1">
    <property type="nucleotide sequence ID" value="NZ_CP058579.1"/>
</dbReference>
<dbReference type="InterPro" id="IPR000917">
    <property type="entry name" value="Sulfatase_N"/>
</dbReference>
<dbReference type="SUPFAM" id="SSF53649">
    <property type="entry name" value="Alkaline phosphatase-like"/>
    <property type="match status" value="1"/>
</dbReference>
<dbReference type="Proteomes" id="UP000509626">
    <property type="component" value="Chromosome"/>
</dbReference>
<keyword evidence="2" id="KW-0378">Hydrolase</keyword>
<protein>
    <submittedName>
        <fullName evidence="5">Sulfatase</fullName>
    </submittedName>
</protein>
<feature type="compositionally biased region" description="Basic and acidic residues" evidence="3">
    <location>
        <begin position="467"/>
        <end position="494"/>
    </location>
</feature>
<dbReference type="Gene3D" id="3.40.720.10">
    <property type="entry name" value="Alkaline Phosphatase, subunit A"/>
    <property type="match status" value="1"/>
</dbReference>
<evidence type="ECO:0000313" key="6">
    <source>
        <dbReference type="Proteomes" id="UP000509626"/>
    </source>
</evidence>
<evidence type="ECO:0000259" key="4">
    <source>
        <dbReference type="Pfam" id="PF00884"/>
    </source>
</evidence>
<dbReference type="EMBL" id="CP058579">
    <property type="protein sequence ID" value="QLG60424.1"/>
    <property type="molecule type" value="Genomic_DNA"/>
</dbReference>